<dbReference type="EMBL" id="MK071979">
    <property type="protein sequence ID" value="AYV75379.1"/>
    <property type="molecule type" value="Genomic_DNA"/>
</dbReference>
<organism evidence="1">
    <name type="scientific">Terrestrivirus sp</name>
    <dbReference type="NCBI Taxonomy" id="2487775"/>
    <lineage>
        <taxon>Viruses</taxon>
        <taxon>Varidnaviria</taxon>
        <taxon>Bamfordvirae</taxon>
        <taxon>Nucleocytoviricota</taxon>
        <taxon>Megaviricetes</taxon>
        <taxon>Imitervirales</taxon>
        <taxon>Mimiviridae</taxon>
        <taxon>Klosneuvirinae</taxon>
    </lineage>
</organism>
<accession>A0A3G4ZPL1</accession>
<evidence type="ECO:0000313" key="1">
    <source>
        <dbReference type="EMBL" id="AYV75379.1"/>
    </source>
</evidence>
<name>A0A3G4ZPL1_9VIRU</name>
<gene>
    <name evidence="1" type="ORF">Terrestrivirus1_253</name>
</gene>
<proteinExistence type="predicted"/>
<sequence length="305" mass="36084">MGLRYLFSNPHVDDGPEFMKKFMEYYQNEAINRFDLQSDVIEGFEDKHWGHCVENHAPFFMDPFINYTLCLYRDDATVINIKLVSLIVRFCNENVFTSFVKSMDKDEIVKTLRVFITQDFNERLFDIMLQNIKLGQDHYNIIIKNMRSNKSEYILKKLAQYGFNLTVEDVYNLVGNGNIIPHEIEEILGINKMSVEYITSLIQSGKYEFGKKKKIIYDFTDEEKELIKTAIFSYDSYNEKQLETFKNSFNLIYDERCMGLYISSKNPVPKIFKYLISNGATPSYKSMCELIFKQKHLYQVERFIT</sequence>
<reference evidence="1" key="1">
    <citation type="submission" date="2018-10" db="EMBL/GenBank/DDBJ databases">
        <title>Hidden diversity of soil giant viruses.</title>
        <authorList>
            <person name="Schulz F."/>
            <person name="Alteio L."/>
            <person name="Goudeau D."/>
            <person name="Ryan E.M."/>
            <person name="Malmstrom R.R."/>
            <person name="Blanchard J."/>
            <person name="Woyke T."/>
        </authorList>
    </citation>
    <scope>NUCLEOTIDE SEQUENCE</scope>
    <source>
        <strain evidence="1">TEV1</strain>
    </source>
</reference>
<protein>
    <submittedName>
        <fullName evidence="1">Uncharacterized protein</fullName>
    </submittedName>
</protein>